<feature type="transmembrane region" description="Helical" evidence="7">
    <location>
        <begin position="245"/>
        <end position="272"/>
    </location>
</feature>
<evidence type="ECO:0000259" key="8">
    <source>
        <dbReference type="Pfam" id="PF12698"/>
    </source>
</evidence>
<dbReference type="Proteomes" id="UP001321475">
    <property type="component" value="Chromosome"/>
</dbReference>
<dbReference type="InterPro" id="IPR013525">
    <property type="entry name" value="ABC2_TM"/>
</dbReference>
<evidence type="ECO:0000256" key="5">
    <source>
        <dbReference type="ARBA" id="ARBA00023136"/>
    </source>
</evidence>
<evidence type="ECO:0000256" key="4">
    <source>
        <dbReference type="ARBA" id="ARBA00022989"/>
    </source>
</evidence>
<protein>
    <submittedName>
        <fullName evidence="9">ABC transporter permease</fullName>
    </submittedName>
</protein>
<feature type="transmembrane region" description="Helical" evidence="7">
    <location>
        <begin position="194"/>
        <end position="216"/>
    </location>
</feature>
<evidence type="ECO:0000256" key="6">
    <source>
        <dbReference type="SAM" id="MobiDB-lite"/>
    </source>
</evidence>
<evidence type="ECO:0000256" key="3">
    <source>
        <dbReference type="ARBA" id="ARBA00022692"/>
    </source>
</evidence>
<feature type="transmembrane region" description="Helical" evidence="7">
    <location>
        <begin position="378"/>
        <end position="396"/>
    </location>
</feature>
<keyword evidence="10" id="KW-1185">Reference proteome</keyword>
<evidence type="ECO:0000313" key="10">
    <source>
        <dbReference type="Proteomes" id="UP001321475"/>
    </source>
</evidence>
<keyword evidence="2" id="KW-1003">Cell membrane</keyword>
<dbReference type="PANTHER" id="PTHR30294">
    <property type="entry name" value="MEMBRANE COMPONENT OF ABC TRANSPORTER YHHJ-RELATED"/>
    <property type="match status" value="1"/>
</dbReference>
<evidence type="ECO:0000256" key="1">
    <source>
        <dbReference type="ARBA" id="ARBA00004651"/>
    </source>
</evidence>
<keyword evidence="4 7" id="KW-1133">Transmembrane helix</keyword>
<dbReference type="InterPro" id="IPR051449">
    <property type="entry name" value="ABC-2_transporter_component"/>
</dbReference>
<feature type="domain" description="ABC-2 type transporter transmembrane" evidence="8">
    <location>
        <begin position="42"/>
        <end position="393"/>
    </location>
</feature>
<dbReference type="RefSeq" id="WP_286217153.1">
    <property type="nucleotide sequence ID" value="NZ_AP027729.1"/>
</dbReference>
<evidence type="ECO:0000256" key="7">
    <source>
        <dbReference type="SAM" id="Phobius"/>
    </source>
</evidence>
<dbReference type="EMBL" id="AP027729">
    <property type="protein sequence ID" value="BDZ42724.1"/>
    <property type="molecule type" value="Genomic_DNA"/>
</dbReference>
<feature type="transmembrane region" description="Helical" evidence="7">
    <location>
        <begin position="318"/>
        <end position="339"/>
    </location>
</feature>
<accession>A0ABM8G3P7</accession>
<feature type="region of interest" description="Disordered" evidence="6">
    <location>
        <begin position="1"/>
        <end position="24"/>
    </location>
</feature>
<proteinExistence type="predicted"/>
<keyword evidence="3 7" id="KW-0812">Transmembrane</keyword>
<keyword evidence="5 7" id="KW-0472">Membrane</keyword>
<feature type="transmembrane region" description="Helical" evidence="7">
    <location>
        <begin position="43"/>
        <end position="65"/>
    </location>
</feature>
<dbReference type="PANTHER" id="PTHR30294:SF29">
    <property type="entry name" value="MULTIDRUG ABC TRANSPORTER PERMEASE YBHS-RELATED"/>
    <property type="match status" value="1"/>
</dbReference>
<evidence type="ECO:0000256" key="2">
    <source>
        <dbReference type="ARBA" id="ARBA00022475"/>
    </source>
</evidence>
<reference evidence="10" key="1">
    <citation type="journal article" date="2019" name="Int. J. Syst. Evol. Microbiol.">
        <title>The Global Catalogue of Microorganisms (GCM) 10K type strain sequencing project: providing services to taxonomists for standard genome sequencing and annotation.</title>
        <authorList>
            <consortium name="The Broad Institute Genomics Platform"/>
            <consortium name="The Broad Institute Genome Sequencing Center for Infectious Disease"/>
            <person name="Wu L."/>
            <person name="Ma J."/>
        </authorList>
    </citation>
    <scope>NUCLEOTIDE SEQUENCE [LARGE SCALE GENOMIC DNA]</scope>
    <source>
        <strain evidence="10">NBRC 108565</strain>
    </source>
</reference>
<dbReference type="Pfam" id="PF12698">
    <property type="entry name" value="ABC2_membrane_3"/>
    <property type="match status" value="1"/>
</dbReference>
<comment type="subcellular location">
    <subcellularLocation>
        <location evidence="1">Cell membrane</location>
        <topology evidence="1">Multi-pass membrane protein</topology>
    </subcellularLocation>
</comment>
<name>A0ABM8G3P7_9CELL</name>
<feature type="transmembrane region" description="Helical" evidence="7">
    <location>
        <begin position="284"/>
        <end position="306"/>
    </location>
</feature>
<organism evidence="9 10">
    <name type="scientific">Paraoerskovia sediminicola</name>
    <dbReference type="NCBI Taxonomy" id="1138587"/>
    <lineage>
        <taxon>Bacteria</taxon>
        <taxon>Bacillati</taxon>
        <taxon>Actinomycetota</taxon>
        <taxon>Actinomycetes</taxon>
        <taxon>Micrococcales</taxon>
        <taxon>Cellulomonadaceae</taxon>
        <taxon>Paraoerskovia</taxon>
    </lineage>
</organism>
<gene>
    <name evidence="9" type="ORF">GCM10025865_20230</name>
</gene>
<evidence type="ECO:0000313" key="9">
    <source>
        <dbReference type="EMBL" id="BDZ42724.1"/>
    </source>
</evidence>
<sequence length="416" mass="42748">MSTAGGRTPTPTNTPTTDRTGTAGSAIRLVAGREIRTRVTSKAFIITTVLLVLAVVAGGFVLNLVQSSGPEGQRVGVVPSAAAVEAPLEAGAAETGTDITVTEVADEAAGEQAIRDGDLDAVVTGSAGDLGIVVESDVDGALWAVLSSVNQQAALDDAIRELGGDPASVAADVSAAEPTVTTLEPEEEFDPARYVTGLATGILIFITLMTTGQLLAQGVVEEKQSRVVELLLATIRPWQLLTGKVVGIGAIGLMQVALVAGSGAATATALGLVDPGELDLGATAAWVVVWYVLGFLTYAFAIAGAASLVSRQEDVGAVIAPFTALMMIPYIIGVSLAPWQPDSPLVAWLSYLPFCGPLIMPVRIALDAAAPWEIGISLALSIAVVPVLVWFASRIYSNAVLRMGARIKVKDALRSA</sequence>